<dbReference type="HAMAP" id="MF_00161">
    <property type="entry name" value="LspA"/>
    <property type="match status" value="1"/>
</dbReference>
<dbReference type="AlphaFoldDB" id="A0A382LRC6"/>
<feature type="transmembrane region" description="Helical" evidence="7">
    <location>
        <begin position="66"/>
        <end position="86"/>
    </location>
</feature>
<feature type="transmembrane region" description="Helical" evidence="7">
    <location>
        <begin position="93"/>
        <end position="111"/>
    </location>
</feature>
<evidence type="ECO:0000256" key="2">
    <source>
        <dbReference type="ARBA" id="ARBA00022670"/>
    </source>
</evidence>
<dbReference type="Pfam" id="PF01252">
    <property type="entry name" value="Peptidase_A8"/>
    <property type="match status" value="1"/>
</dbReference>
<keyword evidence="4" id="KW-0378">Hydrolase</keyword>
<keyword evidence="5 7" id="KW-1133">Transmembrane helix</keyword>
<organism evidence="8">
    <name type="scientific">marine metagenome</name>
    <dbReference type="NCBI Taxonomy" id="408172"/>
    <lineage>
        <taxon>unclassified sequences</taxon>
        <taxon>metagenomes</taxon>
        <taxon>ecological metagenomes</taxon>
    </lineage>
</organism>
<evidence type="ECO:0000256" key="4">
    <source>
        <dbReference type="ARBA" id="ARBA00022801"/>
    </source>
</evidence>
<sequence>ARPTLTPGVAPWRGALLAGASVLVLDQLTKWWVVENLGSGRTIDLFWTLRLRTVFNTGAAFSQGQGLGPIFAVLILVVVALLVRLGAKADDPIARICVGGIVGGAFGNLADRAFRSGDGFFGGGVVDFVDFQWWPVFNVADSVIVVGGLLIVLRGMRIDATR</sequence>
<keyword evidence="1" id="KW-1003">Cell membrane</keyword>
<keyword evidence="2" id="KW-0645">Protease</keyword>
<feature type="non-terminal residue" evidence="8">
    <location>
        <position position="1"/>
    </location>
</feature>
<evidence type="ECO:0000256" key="6">
    <source>
        <dbReference type="ARBA" id="ARBA00023136"/>
    </source>
</evidence>
<dbReference type="InterPro" id="IPR001872">
    <property type="entry name" value="Peptidase_A8"/>
</dbReference>
<evidence type="ECO:0000256" key="1">
    <source>
        <dbReference type="ARBA" id="ARBA00022475"/>
    </source>
</evidence>
<dbReference type="EMBL" id="UINC01088757">
    <property type="protein sequence ID" value="SVC39259.1"/>
    <property type="molecule type" value="Genomic_DNA"/>
</dbReference>
<dbReference type="NCBIfam" id="TIGR00077">
    <property type="entry name" value="lspA"/>
    <property type="match status" value="1"/>
</dbReference>
<accession>A0A382LRC6</accession>
<feature type="transmembrane region" description="Helical" evidence="7">
    <location>
        <begin position="131"/>
        <end position="153"/>
    </location>
</feature>
<reference evidence="8" key="1">
    <citation type="submission" date="2018-05" db="EMBL/GenBank/DDBJ databases">
        <authorList>
            <person name="Lanie J.A."/>
            <person name="Ng W.-L."/>
            <person name="Kazmierczak K.M."/>
            <person name="Andrzejewski T.M."/>
            <person name="Davidsen T.M."/>
            <person name="Wayne K.J."/>
            <person name="Tettelin H."/>
            <person name="Glass J.I."/>
            <person name="Rusch D."/>
            <person name="Podicherti R."/>
            <person name="Tsui H.-C.T."/>
            <person name="Winkler M.E."/>
        </authorList>
    </citation>
    <scope>NUCLEOTIDE SEQUENCE</scope>
</reference>
<gene>
    <name evidence="8" type="ORF">METZ01_LOCUS292113</name>
</gene>
<keyword evidence="6 7" id="KW-0472">Membrane</keyword>
<keyword evidence="3 7" id="KW-0812">Transmembrane</keyword>
<dbReference type="PANTHER" id="PTHR33695">
    <property type="entry name" value="LIPOPROTEIN SIGNAL PEPTIDASE"/>
    <property type="match status" value="1"/>
</dbReference>
<dbReference type="PANTHER" id="PTHR33695:SF1">
    <property type="entry name" value="LIPOPROTEIN SIGNAL PEPTIDASE"/>
    <property type="match status" value="1"/>
</dbReference>
<dbReference type="GO" id="GO:0006508">
    <property type="term" value="P:proteolysis"/>
    <property type="evidence" value="ECO:0007669"/>
    <property type="project" value="UniProtKB-KW"/>
</dbReference>
<evidence type="ECO:0008006" key="9">
    <source>
        <dbReference type="Google" id="ProtNLM"/>
    </source>
</evidence>
<evidence type="ECO:0000256" key="7">
    <source>
        <dbReference type="SAM" id="Phobius"/>
    </source>
</evidence>
<protein>
    <recommendedName>
        <fullName evidence="9">Lipoprotein signal peptidase</fullName>
    </recommendedName>
</protein>
<evidence type="ECO:0000256" key="3">
    <source>
        <dbReference type="ARBA" id="ARBA00022692"/>
    </source>
</evidence>
<proteinExistence type="inferred from homology"/>
<dbReference type="GO" id="GO:0004190">
    <property type="term" value="F:aspartic-type endopeptidase activity"/>
    <property type="evidence" value="ECO:0007669"/>
    <property type="project" value="InterPro"/>
</dbReference>
<evidence type="ECO:0000313" key="8">
    <source>
        <dbReference type="EMBL" id="SVC39259.1"/>
    </source>
</evidence>
<dbReference type="GO" id="GO:0016020">
    <property type="term" value="C:membrane"/>
    <property type="evidence" value="ECO:0007669"/>
    <property type="project" value="InterPro"/>
</dbReference>
<evidence type="ECO:0000256" key="5">
    <source>
        <dbReference type="ARBA" id="ARBA00022989"/>
    </source>
</evidence>
<name>A0A382LRC6_9ZZZZ</name>
<dbReference type="PRINTS" id="PR00781">
    <property type="entry name" value="LIPOSIGPTASE"/>
</dbReference>